<dbReference type="Gene3D" id="2.60.40.1120">
    <property type="entry name" value="Carboxypeptidase-like, regulatory domain"/>
    <property type="match status" value="1"/>
</dbReference>
<dbReference type="GO" id="GO:0009279">
    <property type="term" value="C:cell outer membrane"/>
    <property type="evidence" value="ECO:0007669"/>
    <property type="project" value="UniProtKB-SubCell"/>
</dbReference>
<evidence type="ECO:0000313" key="8">
    <source>
        <dbReference type="EMBL" id="RPE14034.1"/>
    </source>
</evidence>
<evidence type="ECO:0000256" key="4">
    <source>
        <dbReference type="RuleBase" id="RU003357"/>
    </source>
</evidence>
<dbReference type="PANTHER" id="PTHR40980">
    <property type="entry name" value="PLUG DOMAIN-CONTAINING PROTEIN"/>
    <property type="match status" value="1"/>
</dbReference>
<dbReference type="AlphaFoldDB" id="A0A3N4QR27"/>
<organism evidence="8 9">
    <name type="scientific">Chitinophaga lutea</name>
    <dbReference type="NCBI Taxonomy" id="2488634"/>
    <lineage>
        <taxon>Bacteria</taxon>
        <taxon>Pseudomonadati</taxon>
        <taxon>Bacteroidota</taxon>
        <taxon>Chitinophagia</taxon>
        <taxon>Chitinophagales</taxon>
        <taxon>Chitinophagaceae</taxon>
        <taxon>Chitinophaga</taxon>
    </lineage>
</organism>
<dbReference type="Gene3D" id="2.40.170.20">
    <property type="entry name" value="TonB-dependent receptor, beta-barrel domain"/>
    <property type="match status" value="1"/>
</dbReference>
<dbReference type="Gene3D" id="2.170.130.10">
    <property type="entry name" value="TonB-dependent receptor, plug domain"/>
    <property type="match status" value="1"/>
</dbReference>
<evidence type="ECO:0000259" key="7">
    <source>
        <dbReference type="Pfam" id="PF07715"/>
    </source>
</evidence>
<keyword evidence="4" id="KW-0798">TonB box</keyword>
<keyword evidence="3" id="KW-0998">Cell outer membrane</keyword>
<dbReference type="SUPFAM" id="SSF56935">
    <property type="entry name" value="Porins"/>
    <property type="match status" value="1"/>
</dbReference>
<evidence type="ECO:0000256" key="1">
    <source>
        <dbReference type="ARBA" id="ARBA00004442"/>
    </source>
</evidence>
<dbReference type="InterPro" id="IPR000531">
    <property type="entry name" value="Beta-barrel_TonB"/>
</dbReference>
<dbReference type="InterPro" id="IPR008969">
    <property type="entry name" value="CarboxyPept-like_regulatory"/>
</dbReference>
<dbReference type="SUPFAM" id="SSF49464">
    <property type="entry name" value="Carboxypeptidase regulatory domain-like"/>
    <property type="match status" value="1"/>
</dbReference>
<comment type="similarity">
    <text evidence="4">Belongs to the TonB-dependent receptor family.</text>
</comment>
<evidence type="ECO:0000313" key="9">
    <source>
        <dbReference type="Proteomes" id="UP000278351"/>
    </source>
</evidence>
<dbReference type="InterPro" id="IPR037066">
    <property type="entry name" value="Plug_dom_sf"/>
</dbReference>
<dbReference type="Pfam" id="PF13715">
    <property type="entry name" value="CarbopepD_reg_2"/>
    <property type="match status" value="1"/>
</dbReference>
<proteinExistence type="inferred from homology"/>
<evidence type="ECO:0000256" key="2">
    <source>
        <dbReference type="ARBA" id="ARBA00023136"/>
    </source>
</evidence>
<keyword evidence="2 4" id="KW-0472">Membrane</keyword>
<dbReference type="InterPro" id="IPR036942">
    <property type="entry name" value="Beta-barrel_TonB_sf"/>
</dbReference>
<feature type="domain" description="TonB-dependent receptor plug" evidence="7">
    <location>
        <begin position="131"/>
        <end position="226"/>
    </location>
</feature>
<name>A0A3N4QR27_9BACT</name>
<feature type="chain" id="PRO_5017998249" evidence="5">
    <location>
        <begin position="23"/>
        <end position="916"/>
    </location>
</feature>
<comment type="subcellular location">
    <subcellularLocation>
        <location evidence="1 4">Cell outer membrane</location>
    </subcellularLocation>
</comment>
<dbReference type="Pfam" id="PF00593">
    <property type="entry name" value="TonB_dep_Rec_b-barrel"/>
    <property type="match status" value="1"/>
</dbReference>
<gene>
    <name evidence="8" type="ORF">EGT74_11140</name>
</gene>
<evidence type="ECO:0000256" key="3">
    <source>
        <dbReference type="ARBA" id="ARBA00023237"/>
    </source>
</evidence>
<protein>
    <submittedName>
        <fullName evidence="8">TonB-dependent receptor</fullName>
    </submittedName>
</protein>
<accession>A0A3N4QR27</accession>
<dbReference type="OrthoDB" id="9768470at2"/>
<dbReference type="PANTHER" id="PTHR40980:SF5">
    <property type="entry name" value="TONB-DEPENDENT RECEPTOR"/>
    <property type="match status" value="1"/>
</dbReference>
<evidence type="ECO:0000259" key="6">
    <source>
        <dbReference type="Pfam" id="PF00593"/>
    </source>
</evidence>
<sequence>MKRTITLLFALVLIGLTGFAQSGGKITGKVTDKRSGEALIGVTVLVQGTSLGAVTDVEGRYTLNVQPGTYTLLYKLMGYQTKSIADVVVKGGPAATQDVVLDEPKSQDLKEFVVKGSARTETLNALLTFQKNTNTVAQVVSAESIKKSPDRNTSEVLKRVSGASMQDGKFLVVRGLADRYNQATINGALLPSTEPDRKSFAFDIFPSSIIDNIIINKAATPEMPGEFAGGLVQINTKDVPDNNFLHMTVGSGFNTRTIGKDFHTYNGGKLDFLGIDDGRKLSSVFPSTGDLRSSTAAARAEYGQLLSDVWSTNTNSAPLNTNFQVSGGFSSKQSASKGFGGVFGLSYNKQNRLVNINRNYYELDGSPRFNYSDLLSSQNVLLGGIANLTYRLGNSKFNWKNSYSINSNDQTTIRNGEDIDGDIRYGIRSQELSFVSNRLYNTQLVGDHFIRNGNYRIRWNANYALMKQDMPDLRRLKYTSVNGGEYFVNVPHNTGAPRNAGRFYSNLDENIYGGSADIAKTFKWLGNQQQVKVGGLFQRKDRNFHARALAIIRGSQSEDLIYLSPDKIFAKENYGAEKFYLDDLTGNSDSYKAFSNLGAGFLQFDNQFGEKWRLVWGVRVEYFLQNLQSLNTNAIENTSTDVLPSLNLTYLVNNKTNIRFSASQTVARPEFREISPFNFYDFERNGIVFGNNTLTRTKITNVDARYELYPNPGEVLTFGAFFKYFENPIETNYEAQGTPSFSYQNAKSATSLGVELEFRKNLGFIEEGFLEKLTAFSNVAVIKNEVKFPKGFAGVRNRPMQGQSPYVINAGLQFDDQKSGTNASVLFNVIGKRIAQVGNSDFPDVWENPRPILDFQITQRLFSNADLKFTVSDMLSKSSVFYWERNDNKKYDTSKDLVINKFNFGTNVGVQFSYRF</sequence>
<feature type="domain" description="TonB-dependent receptor-like beta-barrel" evidence="6">
    <location>
        <begin position="399"/>
        <end position="843"/>
    </location>
</feature>
<dbReference type="RefSeq" id="WP_123846546.1">
    <property type="nucleotide sequence ID" value="NZ_RPDH01000001.1"/>
</dbReference>
<reference evidence="8 9" key="1">
    <citation type="submission" date="2018-11" db="EMBL/GenBank/DDBJ databases">
        <title>Chitinophaga lutea sp.nov., isolate from arsenic contaminated soil.</title>
        <authorList>
            <person name="Zong Y."/>
        </authorList>
    </citation>
    <scope>NUCLEOTIDE SEQUENCE [LARGE SCALE GENOMIC DNA]</scope>
    <source>
        <strain evidence="8 9">ZY74</strain>
    </source>
</reference>
<feature type="signal peptide" evidence="5">
    <location>
        <begin position="1"/>
        <end position="22"/>
    </location>
</feature>
<dbReference type="Pfam" id="PF07715">
    <property type="entry name" value="Plug"/>
    <property type="match status" value="1"/>
</dbReference>
<dbReference type="InterPro" id="IPR012910">
    <property type="entry name" value="Plug_dom"/>
</dbReference>
<keyword evidence="5" id="KW-0732">Signal</keyword>
<keyword evidence="9" id="KW-1185">Reference proteome</keyword>
<evidence type="ECO:0000256" key="5">
    <source>
        <dbReference type="SAM" id="SignalP"/>
    </source>
</evidence>
<keyword evidence="8" id="KW-0675">Receptor</keyword>
<dbReference type="Proteomes" id="UP000278351">
    <property type="component" value="Unassembled WGS sequence"/>
</dbReference>
<dbReference type="EMBL" id="RPDH01000001">
    <property type="protein sequence ID" value="RPE14034.1"/>
    <property type="molecule type" value="Genomic_DNA"/>
</dbReference>
<comment type="caution">
    <text evidence="8">The sequence shown here is derived from an EMBL/GenBank/DDBJ whole genome shotgun (WGS) entry which is preliminary data.</text>
</comment>